<reference evidence="3" key="1">
    <citation type="submission" date="2017-01" db="EMBL/GenBank/DDBJ databases">
        <title>Comparative genomics of anhydrobiosis in the tardigrade Hypsibius dujardini.</title>
        <authorList>
            <person name="Yoshida Y."/>
            <person name="Koutsovoulos G."/>
            <person name="Laetsch D."/>
            <person name="Stevens L."/>
            <person name="Kumar S."/>
            <person name="Horikawa D."/>
            <person name="Ishino K."/>
            <person name="Komine S."/>
            <person name="Tomita M."/>
            <person name="Blaxter M."/>
            <person name="Arakawa K."/>
        </authorList>
    </citation>
    <scope>NUCLEOTIDE SEQUENCE [LARGE SCALE GENOMIC DNA]</scope>
    <source>
        <strain evidence="3">Z151</strain>
    </source>
</reference>
<feature type="non-terminal residue" evidence="2">
    <location>
        <position position="1"/>
    </location>
</feature>
<dbReference type="EMBL" id="MTYJ01000657">
    <property type="protein sequence ID" value="OWA55313.1"/>
    <property type="molecule type" value="Genomic_DNA"/>
</dbReference>
<keyword evidence="3" id="KW-1185">Reference proteome</keyword>
<evidence type="ECO:0000313" key="3">
    <source>
        <dbReference type="Proteomes" id="UP000192578"/>
    </source>
</evidence>
<keyword evidence="1" id="KW-0472">Membrane</keyword>
<accession>A0A9X6NM35</accession>
<evidence type="ECO:0000256" key="1">
    <source>
        <dbReference type="SAM" id="Phobius"/>
    </source>
</evidence>
<feature type="transmembrane region" description="Helical" evidence="1">
    <location>
        <begin position="48"/>
        <end position="67"/>
    </location>
</feature>
<sequence length="72" mass="7749">MRVQSESAFAVTSHTNADAVVAPKVASAQRIMKRRFARSRSGPVGQTALALAALLRVVLVSPIYLSARDRAR</sequence>
<organism evidence="2 3">
    <name type="scientific">Hypsibius exemplaris</name>
    <name type="common">Freshwater tardigrade</name>
    <dbReference type="NCBI Taxonomy" id="2072580"/>
    <lineage>
        <taxon>Eukaryota</taxon>
        <taxon>Metazoa</taxon>
        <taxon>Ecdysozoa</taxon>
        <taxon>Tardigrada</taxon>
        <taxon>Eutardigrada</taxon>
        <taxon>Parachela</taxon>
        <taxon>Hypsibioidea</taxon>
        <taxon>Hypsibiidae</taxon>
        <taxon>Hypsibius</taxon>
    </lineage>
</organism>
<protein>
    <submittedName>
        <fullName evidence="2">Uncharacterized protein</fullName>
    </submittedName>
</protein>
<proteinExistence type="predicted"/>
<name>A0A9X6NM35_HYPEX</name>
<comment type="caution">
    <text evidence="2">The sequence shown here is derived from an EMBL/GenBank/DDBJ whole genome shotgun (WGS) entry which is preliminary data.</text>
</comment>
<gene>
    <name evidence="2" type="ORF">BV898_19696</name>
</gene>
<keyword evidence="1" id="KW-1133">Transmembrane helix</keyword>
<keyword evidence="1" id="KW-0812">Transmembrane</keyword>
<evidence type="ECO:0000313" key="2">
    <source>
        <dbReference type="EMBL" id="OWA55313.1"/>
    </source>
</evidence>
<dbReference type="AlphaFoldDB" id="A0A9X6NM35"/>
<dbReference type="Proteomes" id="UP000192578">
    <property type="component" value="Unassembled WGS sequence"/>
</dbReference>